<organism evidence="3 4">
    <name type="scientific">Halorientalis brevis</name>
    <dbReference type="NCBI Taxonomy" id="1126241"/>
    <lineage>
        <taxon>Archaea</taxon>
        <taxon>Methanobacteriati</taxon>
        <taxon>Methanobacteriota</taxon>
        <taxon>Stenosarchaea group</taxon>
        <taxon>Halobacteria</taxon>
        <taxon>Halobacteriales</taxon>
        <taxon>Haloarculaceae</taxon>
        <taxon>Halorientalis</taxon>
    </lineage>
</organism>
<comment type="caution">
    <text evidence="3">The sequence shown here is derived from an EMBL/GenBank/DDBJ whole genome shotgun (WGS) entry which is preliminary data.</text>
</comment>
<dbReference type="Pfam" id="PF19119">
    <property type="entry name" value="DUF5803"/>
    <property type="match status" value="1"/>
</dbReference>
<sequence length="255" mass="27971">MTRRRLLVGVGLLAVVAALAGCSTILGPGEPDPAKIEQNVSYDWNTTANATFNVTRNEYTAVYAIENRSEIDLYQRDALGTRHPLDVEGVKFRYPNGTVTNVSAENVELQRKKAIVSLPADDGKLAFRSPRSGKQFGLPTFVSGTYEVTLPPGARVGVPILAQVSPRDYETTLENDRVTVAWNDVQSRSISVRWYLARDLLLFGALFALMLVLGAIGVLYYLRQIRELEQRREEVGLDVDTGDDSNDGGPPPGMG</sequence>
<feature type="transmembrane region" description="Helical" evidence="2">
    <location>
        <begin position="200"/>
        <end position="222"/>
    </location>
</feature>
<dbReference type="EMBL" id="JBHUDJ010000014">
    <property type="protein sequence ID" value="MFD1589213.1"/>
    <property type="molecule type" value="Genomic_DNA"/>
</dbReference>
<keyword evidence="4" id="KW-1185">Reference proteome</keyword>
<proteinExistence type="predicted"/>
<evidence type="ECO:0000313" key="4">
    <source>
        <dbReference type="Proteomes" id="UP001597119"/>
    </source>
</evidence>
<evidence type="ECO:0000256" key="1">
    <source>
        <dbReference type="SAM" id="MobiDB-lite"/>
    </source>
</evidence>
<dbReference type="AlphaFoldDB" id="A0ABD6CG41"/>
<reference evidence="3 4" key="1">
    <citation type="journal article" date="2019" name="Int. J. Syst. Evol. Microbiol.">
        <title>The Global Catalogue of Microorganisms (GCM) 10K type strain sequencing project: providing services to taxonomists for standard genome sequencing and annotation.</title>
        <authorList>
            <consortium name="The Broad Institute Genomics Platform"/>
            <consortium name="The Broad Institute Genome Sequencing Center for Infectious Disease"/>
            <person name="Wu L."/>
            <person name="Ma J."/>
        </authorList>
    </citation>
    <scope>NUCLEOTIDE SEQUENCE [LARGE SCALE GENOMIC DNA]</scope>
    <source>
        <strain evidence="3 4">CGMCC 1.12125</strain>
    </source>
</reference>
<keyword evidence="2" id="KW-0472">Membrane</keyword>
<protein>
    <submittedName>
        <fullName evidence="3">DUF5803 family protein</fullName>
    </submittedName>
</protein>
<gene>
    <name evidence="3" type="ORF">ACFR9U_19725</name>
</gene>
<evidence type="ECO:0000313" key="3">
    <source>
        <dbReference type="EMBL" id="MFD1589213.1"/>
    </source>
</evidence>
<dbReference type="InterPro" id="IPR043826">
    <property type="entry name" value="DUF5803"/>
</dbReference>
<dbReference type="RefSeq" id="WP_247378897.1">
    <property type="nucleotide sequence ID" value="NZ_JALLGV010000005.1"/>
</dbReference>
<feature type="region of interest" description="Disordered" evidence="1">
    <location>
        <begin position="236"/>
        <end position="255"/>
    </location>
</feature>
<keyword evidence="2" id="KW-1133">Transmembrane helix</keyword>
<name>A0ABD6CG41_9EURY</name>
<keyword evidence="2" id="KW-0812">Transmembrane</keyword>
<feature type="compositionally biased region" description="Acidic residues" evidence="1">
    <location>
        <begin position="236"/>
        <end position="246"/>
    </location>
</feature>
<dbReference type="Proteomes" id="UP001597119">
    <property type="component" value="Unassembled WGS sequence"/>
</dbReference>
<accession>A0ABD6CG41</accession>
<evidence type="ECO:0000256" key="2">
    <source>
        <dbReference type="SAM" id="Phobius"/>
    </source>
</evidence>
<dbReference type="PROSITE" id="PS51257">
    <property type="entry name" value="PROKAR_LIPOPROTEIN"/>
    <property type="match status" value="1"/>
</dbReference>